<evidence type="ECO:0000313" key="4">
    <source>
        <dbReference type="Proteomes" id="UP000292118"/>
    </source>
</evidence>
<dbReference type="InterPro" id="IPR036390">
    <property type="entry name" value="WH_DNA-bd_sf"/>
</dbReference>
<proteinExistence type="inferred from homology"/>
<accession>A0A4P6F763</accession>
<dbReference type="SUPFAM" id="SSF46785">
    <property type="entry name" value="Winged helix' DNA-binding domain"/>
    <property type="match status" value="1"/>
</dbReference>
<dbReference type="Proteomes" id="UP000292118">
    <property type="component" value="Chromosome"/>
</dbReference>
<dbReference type="Gene3D" id="3.30.420.40">
    <property type="match status" value="2"/>
</dbReference>
<dbReference type="InterPro" id="IPR011991">
    <property type="entry name" value="ArsR-like_HTH"/>
</dbReference>
<dbReference type="SUPFAM" id="SSF53067">
    <property type="entry name" value="Actin-like ATPase domain"/>
    <property type="match status" value="1"/>
</dbReference>
<dbReference type="Pfam" id="PF00480">
    <property type="entry name" value="ROK"/>
    <property type="match status" value="1"/>
</dbReference>
<dbReference type="Pfam" id="PF12802">
    <property type="entry name" value="MarR_2"/>
    <property type="match status" value="1"/>
</dbReference>
<dbReference type="InterPro" id="IPR000835">
    <property type="entry name" value="HTH_MarR-typ"/>
</dbReference>
<dbReference type="InterPro" id="IPR036388">
    <property type="entry name" value="WH-like_DNA-bd_sf"/>
</dbReference>
<dbReference type="EMBL" id="CP035493">
    <property type="protein sequence ID" value="QAY70189.1"/>
    <property type="molecule type" value="Genomic_DNA"/>
</dbReference>
<dbReference type="InterPro" id="IPR043129">
    <property type="entry name" value="ATPase_NBD"/>
</dbReference>
<evidence type="ECO:0000313" key="3">
    <source>
        <dbReference type="EMBL" id="QAY70189.1"/>
    </source>
</evidence>
<reference evidence="3 4" key="1">
    <citation type="submission" date="2019-01" db="EMBL/GenBank/DDBJ databases">
        <title>Genome sequencing of strain FW10M-9.</title>
        <authorList>
            <person name="Heo J."/>
            <person name="Kim S.-J."/>
            <person name="Kim J.-S."/>
            <person name="Hong S.-B."/>
            <person name="Kwon S.-W."/>
        </authorList>
    </citation>
    <scope>NUCLEOTIDE SEQUENCE [LARGE SCALE GENOMIC DNA]</scope>
    <source>
        <strain evidence="3 4">FW10M-9</strain>
    </source>
</reference>
<dbReference type="PANTHER" id="PTHR18964:SF173">
    <property type="entry name" value="GLUCOKINASE"/>
    <property type="match status" value="1"/>
</dbReference>
<dbReference type="PANTHER" id="PTHR18964">
    <property type="entry name" value="ROK (REPRESSOR, ORF, KINASE) FAMILY"/>
    <property type="match status" value="1"/>
</dbReference>
<dbReference type="RefSeq" id="WP_129187695.1">
    <property type="nucleotide sequence ID" value="NZ_CP035493.1"/>
</dbReference>
<dbReference type="KEGG" id="xya:ET471_09205"/>
<dbReference type="AlphaFoldDB" id="A0A4P6F763"/>
<evidence type="ECO:0000256" key="1">
    <source>
        <dbReference type="ARBA" id="ARBA00006479"/>
    </source>
</evidence>
<protein>
    <submittedName>
        <fullName evidence="3">ROK family transcriptional regulator</fullName>
    </submittedName>
</protein>
<dbReference type="CDD" id="cd00090">
    <property type="entry name" value="HTH_ARSR"/>
    <property type="match status" value="1"/>
</dbReference>
<keyword evidence="4" id="KW-1185">Reference proteome</keyword>
<dbReference type="InterPro" id="IPR000600">
    <property type="entry name" value="ROK"/>
</dbReference>
<dbReference type="GO" id="GO:0003700">
    <property type="term" value="F:DNA-binding transcription factor activity"/>
    <property type="evidence" value="ECO:0007669"/>
    <property type="project" value="InterPro"/>
</dbReference>
<evidence type="ECO:0000259" key="2">
    <source>
        <dbReference type="Pfam" id="PF12802"/>
    </source>
</evidence>
<organism evidence="3 4">
    <name type="scientific">Xylanimonas protaetiae</name>
    <dbReference type="NCBI Taxonomy" id="2509457"/>
    <lineage>
        <taxon>Bacteria</taxon>
        <taxon>Bacillati</taxon>
        <taxon>Actinomycetota</taxon>
        <taxon>Actinomycetes</taxon>
        <taxon>Micrococcales</taxon>
        <taxon>Promicromonosporaceae</taxon>
        <taxon>Xylanimonas</taxon>
    </lineage>
</organism>
<name>A0A4P6F763_9MICO</name>
<dbReference type="OrthoDB" id="3189808at2"/>
<feature type="domain" description="HTH marR-type" evidence="2">
    <location>
        <begin position="21"/>
        <end position="73"/>
    </location>
</feature>
<comment type="similarity">
    <text evidence="1">Belongs to the ROK (NagC/XylR) family.</text>
</comment>
<gene>
    <name evidence="3" type="ORF">ET471_09205</name>
</gene>
<sequence>MPRDNVASPGSQTSLREANRSRIVAAVKRFGGLTQVELAAATGLSAATVSTIVKELAAAGVVETATTSRSGRRALRVTIARQAGLVAGVHVGPRSLAVALGDLAHDVVADQTLPLPVDHRADTTLDRAALLVVDLLEKVGASLDDLLSVGVALSSPVDAGTGLVTVRGALRGWDDVAVGQVLEKRLARPVHVDADASLGALAEHRLGAGRHTRDLLYVRLSYGTSAGLVLSGRLYRGGSGTAGQLGHVQVDPTGPMCRCGNRGCLDTEVGETALLDLVRPALGEVTLRDVVRRARDGDPGCARVLADASRRAGQVVAGIVTVVDPQLVVVGGELAQAGDVVVGALRESVRRHALPHRFSSADVVAGSLGTQAELIGALELARTETDVVEGVAR</sequence>
<dbReference type="Gene3D" id="1.10.10.10">
    <property type="entry name" value="Winged helix-like DNA-binding domain superfamily/Winged helix DNA-binding domain"/>
    <property type="match status" value="1"/>
</dbReference>